<dbReference type="NCBIfam" id="NF033545">
    <property type="entry name" value="transpos_IS630"/>
    <property type="match status" value="1"/>
</dbReference>
<dbReference type="GO" id="GO:0003676">
    <property type="term" value="F:nucleic acid binding"/>
    <property type="evidence" value="ECO:0007669"/>
    <property type="project" value="InterPro"/>
</dbReference>
<accession>C0E851</accession>
<proteinExistence type="predicted"/>
<reference evidence="2 3" key="1">
    <citation type="submission" date="2009-01" db="EMBL/GenBank/DDBJ databases">
        <authorList>
            <person name="Fulton L."/>
            <person name="Clifton S."/>
            <person name="Chinwalla A.T."/>
            <person name="Mitreva M."/>
            <person name="Sodergren E."/>
            <person name="Weinstock G."/>
            <person name="Clifton S."/>
            <person name="Dooling D.J."/>
            <person name="Fulton B."/>
            <person name="Minx P."/>
            <person name="Pepin K.H."/>
            <person name="Johnson M."/>
            <person name="Bhonagiri V."/>
            <person name="Nash W.E."/>
            <person name="Mardis E.R."/>
            <person name="Wilson R.K."/>
        </authorList>
    </citation>
    <scope>NUCLEOTIDE SEQUENCE [LARGE SCALE GENOMIC DNA]</scope>
    <source>
        <strain evidence="2 3">ATCC 33806</strain>
    </source>
</reference>
<dbReference type="InterPro" id="IPR047655">
    <property type="entry name" value="Transpos_IS630-like"/>
</dbReference>
<feature type="domain" description="Tc1-like transposase DDE" evidence="1">
    <location>
        <begin position="185"/>
        <end position="321"/>
    </location>
</feature>
<evidence type="ECO:0000259" key="1">
    <source>
        <dbReference type="Pfam" id="PF13358"/>
    </source>
</evidence>
<dbReference type="Pfam" id="PF13358">
    <property type="entry name" value="DDE_3"/>
    <property type="match status" value="1"/>
</dbReference>
<dbReference type="InterPro" id="IPR009057">
    <property type="entry name" value="Homeodomain-like_sf"/>
</dbReference>
<dbReference type="InterPro" id="IPR036397">
    <property type="entry name" value="RNaseH_sf"/>
</dbReference>
<name>C0E851_9CORY</name>
<organism evidence="2 3">
    <name type="scientific">Corynebacterium matruchotii ATCC 33806</name>
    <dbReference type="NCBI Taxonomy" id="566549"/>
    <lineage>
        <taxon>Bacteria</taxon>
        <taxon>Bacillati</taxon>
        <taxon>Actinomycetota</taxon>
        <taxon>Actinomycetes</taxon>
        <taxon>Mycobacteriales</taxon>
        <taxon>Corynebacteriaceae</taxon>
        <taxon>Corynebacterium</taxon>
    </lineage>
</organism>
<protein>
    <recommendedName>
        <fullName evidence="1">Tc1-like transposase DDE domain-containing protein</fullName>
    </recommendedName>
</protein>
<dbReference type="Proteomes" id="UP000006247">
    <property type="component" value="Unassembled WGS sequence"/>
</dbReference>
<dbReference type="Gene3D" id="3.30.420.10">
    <property type="entry name" value="Ribonuclease H-like superfamily/Ribonuclease H"/>
    <property type="match status" value="1"/>
</dbReference>
<gene>
    <name evidence="2" type="ORF">CORMATOL_03193</name>
</gene>
<dbReference type="AlphaFoldDB" id="C0E851"/>
<dbReference type="InterPro" id="IPR038717">
    <property type="entry name" value="Tc1-like_DDE_dom"/>
</dbReference>
<dbReference type="SUPFAM" id="SSF46689">
    <property type="entry name" value="Homeodomain-like"/>
    <property type="match status" value="1"/>
</dbReference>
<evidence type="ECO:0000313" key="2">
    <source>
        <dbReference type="EMBL" id="EEG25298.1"/>
    </source>
</evidence>
<sequence length="343" mass="39402">MTTLATGLTGDEITALKGYKDRGYPSITRKASAMLLINSGVDIVIVADFVDRKPSTINTWIREFNATRLASIFSFHIGNSNASKLTPQQRQHLEQVLSQPPSAQGIPGRFWTVPTIRDWMISHLDVDYASDTSIQMILKHAGCRFKLPGSVDKNRADQQLIDQRMEQIRHQIQQPLTEEDHMVFAADEVRLEHEAEIRKAWIHRDDPGTVQVDRVRQAQSYCGFLDHNTGKVDLFTMNWQNTENIIAVLRELTLRYPKKKFTIVWDNAKWHRAKALRELLGDGNEFAHIHLVWMPAYAPDKNPIEKVWNEAKNALANNQRLTFEQTTTAFETFITSSTFNYRL</sequence>
<dbReference type="Pfam" id="PF13551">
    <property type="entry name" value="HTH_29"/>
    <property type="match status" value="1"/>
</dbReference>
<dbReference type="EMBL" id="ACEB01000055">
    <property type="protein sequence ID" value="EEG25298.1"/>
    <property type="molecule type" value="Genomic_DNA"/>
</dbReference>
<comment type="caution">
    <text evidence="2">The sequence shown here is derived from an EMBL/GenBank/DDBJ whole genome shotgun (WGS) entry which is preliminary data.</text>
</comment>
<evidence type="ECO:0000313" key="3">
    <source>
        <dbReference type="Proteomes" id="UP000006247"/>
    </source>
</evidence>
<dbReference type="HOGENOM" id="CLU_902721_0_0_11"/>